<dbReference type="PANTHER" id="PTHR12436">
    <property type="entry name" value="80 KDA MCM3-ASSOCIATED PROTEIN"/>
    <property type="match status" value="1"/>
</dbReference>
<dbReference type="EMBL" id="CAXHTA020000007">
    <property type="protein sequence ID" value="CAL5222496.1"/>
    <property type="molecule type" value="Genomic_DNA"/>
</dbReference>
<comment type="caution">
    <text evidence="3">The sequence shown here is derived from an EMBL/GenBank/DDBJ whole genome shotgun (WGS) entry which is preliminary data.</text>
</comment>
<proteinExistence type="predicted"/>
<reference evidence="3 4" key="1">
    <citation type="submission" date="2024-06" db="EMBL/GenBank/DDBJ databases">
        <authorList>
            <person name="Kraege A."/>
            <person name="Thomma B."/>
        </authorList>
    </citation>
    <scope>NUCLEOTIDE SEQUENCE [LARGE SCALE GENOMIC DNA]</scope>
</reference>
<feature type="compositionally biased region" description="Low complexity" evidence="1">
    <location>
        <begin position="64"/>
        <end position="75"/>
    </location>
</feature>
<dbReference type="InterPro" id="IPR045107">
    <property type="entry name" value="SAC3/GANP/THP3"/>
</dbReference>
<evidence type="ECO:0000259" key="2">
    <source>
        <dbReference type="Pfam" id="PF03399"/>
    </source>
</evidence>
<feature type="domain" description="SAC3/GANP/THP3 conserved" evidence="2">
    <location>
        <begin position="450"/>
        <end position="653"/>
    </location>
</feature>
<evidence type="ECO:0000256" key="1">
    <source>
        <dbReference type="SAM" id="MobiDB-lite"/>
    </source>
</evidence>
<dbReference type="PANTHER" id="PTHR12436:SF4">
    <property type="entry name" value="LEUKOCYTE RECEPTOR CLUSTER MEMBER 8"/>
    <property type="match status" value="1"/>
</dbReference>
<dbReference type="InterPro" id="IPR005062">
    <property type="entry name" value="SAC3/GANP/THP3_conserved"/>
</dbReference>
<feature type="compositionally biased region" description="Low complexity" evidence="1">
    <location>
        <begin position="124"/>
        <end position="134"/>
    </location>
</feature>
<organism evidence="3 4">
    <name type="scientific">Coccomyxa viridis</name>
    <dbReference type="NCBI Taxonomy" id="1274662"/>
    <lineage>
        <taxon>Eukaryota</taxon>
        <taxon>Viridiplantae</taxon>
        <taxon>Chlorophyta</taxon>
        <taxon>core chlorophytes</taxon>
        <taxon>Trebouxiophyceae</taxon>
        <taxon>Trebouxiophyceae incertae sedis</taxon>
        <taxon>Coccomyxaceae</taxon>
        <taxon>Coccomyxa</taxon>
    </lineage>
</organism>
<evidence type="ECO:0000313" key="4">
    <source>
        <dbReference type="Proteomes" id="UP001497392"/>
    </source>
</evidence>
<feature type="compositionally biased region" description="Pro residues" evidence="1">
    <location>
        <begin position="46"/>
        <end position="63"/>
    </location>
</feature>
<feature type="compositionally biased region" description="Polar residues" evidence="1">
    <location>
        <begin position="1"/>
        <end position="16"/>
    </location>
</feature>
<dbReference type="Proteomes" id="UP001497392">
    <property type="component" value="Unassembled WGS sequence"/>
</dbReference>
<dbReference type="Pfam" id="PF03399">
    <property type="entry name" value="SAC3_GANP"/>
    <property type="match status" value="1"/>
</dbReference>
<protein>
    <submittedName>
        <fullName evidence="3">G4870 protein</fullName>
    </submittedName>
</protein>
<accession>A0ABP1FRE4</accession>
<feature type="region of interest" description="Disordered" evidence="1">
    <location>
        <begin position="1"/>
        <end position="75"/>
    </location>
</feature>
<feature type="region of interest" description="Disordered" evidence="1">
    <location>
        <begin position="124"/>
        <end position="196"/>
    </location>
</feature>
<feature type="region of interest" description="Disordered" evidence="1">
    <location>
        <begin position="308"/>
        <end position="409"/>
    </location>
</feature>
<keyword evidence="4" id="KW-1185">Reference proteome</keyword>
<evidence type="ECO:0000313" key="3">
    <source>
        <dbReference type="EMBL" id="CAL5222496.1"/>
    </source>
</evidence>
<name>A0ABP1FRE4_9CHLO</name>
<gene>
    <name evidence="3" type="primary">g4870</name>
    <name evidence="3" type="ORF">VP750_LOCUS4155</name>
</gene>
<sequence>MDCTSPPQLNGCTQQGAGYPPQPASVSQATADPTPPLPAENAQPSEAPPPAPPPGAPPVPPGQTPEQQAVAHPAHAYYGAQYPPYQADAWAAYYQQQQQAAAWQQYAQYQQQWPGYDPAQAYAAYQQPQSVQPPAYTPASVAPPQIPGPAAASNVPGTQHQNGAVPPWQRQSPAKAAPPTLQPPKQQQNYLKQPPAATKQQGKIGFFIKPQLPKSRQGQAAAPAYVKVEDSKPGPQAAAAAPVGGQGWPISLRSYVERSFAQKIPDEKKGALNVALKQIISDAQAKGELWTRSWETMPLPLSQAAETASLPRPAAAPTSWLAQHRAAKASNLAAKPTLEASRKNRRWSPSPERKRSKVWRRAASPDSDSSTDTTGGGRRFLEQEGRRRAGRAGRFGTGAAADARGNHADVSRKDRVAALGEDVDQVDWDLFVVKGTMQELEKSYFRLTLAPDPSTVRPESVLRRAYERLVHLLRQGKQNYFYALDQFKGMRQDCTVQHLRNDLTVNIYEAHARAALEYGDNAEYNQCQTQLDFLYRDSSVPGCRAEFAAYRILYQTAHAKQGDNAGLLNTLRNTLHLAEGSAAVSHALQVREAVFCCDYQKLFSLYEAAPNMGRALMDISYDKFRHAALNMAVRVYKPHVQVDFLTSLLGFKALGNRASSTADSAQVAGLSLPGCTQHDFPGKYPPQVSPQVAGKDCVKWLKEHGAVLSNESSPAEGAVDCKASANTLVMPAAVAVAHGDANLAIDDFLKSMS</sequence>
<dbReference type="Gene3D" id="1.25.40.990">
    <property type="match status" value="1"/>
</dbReference>
<feature type="compositionally biased region" description="Low complexity" evidence="1">
    <location>
        <begin position="392"/>
        <end position="403"/>
    </location>
</feature>